<keyword evidence="5" id="KW-0805">Transcription regulation</keyword>
<organism evidence="10 11">
    <name type="scientific">Prauserella marina</name>
    <dbReference type="NCBI Taxonomy" id="530584"/>
    <lineage>
        <taxon>Bacteria</taxon>
        <taxon>Bacillati</taxon>
        <taxon>Actinomycetota</taxon>
        <taxon>Actinomycetes</taxon>
        <taxon>Pseudonocardiales</taxon>
        <taxon>Pseudonocardiaceae</taxon>
        <taxon>Prauserella</taxon>
    </lineage>
</organism>
<evidence type="ECO:0000256" key="7">
    <source>
        <dbReference type="ARBA" id="ARBA00023163"/>
    </source>
</evidence>
<dbReference type="Gene3D" id="1.10.10.10">
    <property type="entry name" value="Winged helix-like DNA-binding domain superfamily/Winged helix DNA-binding domain"/>
    <property type="match status" value="1"/>
</dbReference>
<dbReference type="CDD" id="cd00383">
    <property type="entry name" value="trans_reg_C"/>
    <property type="match status" value="1"/>
</dbReference>
<dbReference type="Proteomes" id="UP000199494">
    <property type="component" value="Unassembled WGS sequence"/>
</dbReference>
<comment type="subcellular location">
    <subcellularLocation>
        <location evidence="1">Cytoplasm</location>
    </subcellularLocation>
</comment>
<keyword evidence="2" id="KW-0963">Cytoplasm</keyword>
<dbReference type="PROSITE" id="PS51755">
    <property type="entry name" value="OMPR_PHOB"/>
    <property type="match status" value="1"/>
</dbReference>
<dbReference type="GO" id="GO:0045893">
    <property type="term" value="P:positive regulation of DNA-templated transcription"/>
    <property type="evidence" value="ECO:0007669"/>
    <property type="project" value="UniProtKB-ARBA"/>
</dbReference>
<dbReference type="InterPro" id="IPR036388">
    <property type="entry name" value="WH-like_DNA-bd_sf"/>
</dbReference>
<keyword evidence="4" id="KW-0902">Two-component regulatory system</keyword>
<dbReference type="GO" id="GO:0042802">
    <property type="term" value="F:identical protein binding"/>
    <property type="evidence" value="ECO:0007669"/>
    <property type="project" value="UniProtKB-ARBA"/>
</dbReference>
<dbReference type="SMART" id="SM00448">
    <property type="entry name" value="REC"/>
    <property type="match status" value="1"/>
</dbReference>
<keyword evidence="3" id="KW-0597">Phosphoprotein</keyword>
<evidence type="ECO:0000313" key="11">
    <source>
        <dbReference type="Proteomes" id="UP000199494"/>
    </source>
</evidence>
<dbReference type="PANTHER" id="PTHR48111">
    <property type="entry name" value="REGULATOR OF RPOS"/>
    <property type="match status" value="1"/>
</dbReference>
<gene>
    <name evidence="10" type="ORF">SAMN05421630_102342</name>
</gene>
<comment type="function">
    <text evidence="8">Member of the two-component regulatory system KdpD/KdpE involved in the regulation of the kdp operon. Upon phosphorylation by KdpD, functions as a transcription regulator by direct binding to promoter regions of target genes to positively regulate their expression.</text>
</comment>
<dbReference type="KEGG" id="pmad:BAY61_06680"/>
<evidence type="ECO:0000256" key="6">
    <source>
        <dbReference type="ARBA" id="ARBA00023125"/>
    </source>
</evidence>
<evidence type="ECO:0000313" key="10">
    <source>
        <dbReference type="EMBL" id="SDC50192.1"/>
    </source>
</evidence>
<sequence length="230" mass="25470">MTAESSTVLVVDDDPQIARALRINLSARGYRVVTAHDGTAALKAVAETKPDVVVLDLGLPDMDGTDVINGLRGWTQVPIIVLSARDDSTDKVHALDAGADDYVTKPFGMDELLARLRAAVRRSGVSTSESDAVVETPSLLIDLAAKKAKRDGAEVHLTKTEWRLLELLVRNRGRLVTQKQLLHEVWGPNYDTESHYLRVYVAQLRRKLEAEPSRPRHLLTEPGMGYRFEP</sequence>
<proteinExistence type="predicted"/>
<dbReference type="Pfam" id="PF00486">
    <property type="entry name" value="Trans_reg_C"/>
    <property type="match status" value="1"/>
</dbReference>
<dbReference type="GO" id="GO:0000156">
    <property type="term" value="F:phosphorelay response regulator activity"/>
    <property type="evidence" value="ECO:0007669"/>
    <property type="project" value="TreeGrafter"/>
</dbReference>
<dbReference type="FunFam" id="1.10.10.10:FF:000210">
    <property type="entry name" value="Winged-helix transcriptional response regulator KdpE"/>
    <property type="match status" value="1"/>
</dbReference>
<evidence type="ECO:0000256" key="8">
    <source>
        <dbReference type="ARBA" id="ARBA00057085"/>
    </source>
</evidence>
<dbReference type="InterPro" id="IPR001867">
    <property type="entry name" value="OmpR/PhoB-type_DNA-bd"/>
</dbReference>
<dbReference type="FunFam" id="3.40.50.2300:FF:000021">
    <property type="entry name" value="Two-component system response regulator KdpE"/>
    <property type="match status" value="1"/>
</dbReference>
<evidence type="ECO:0000256" key="5">
    <source>
        <dbReference type="ARBA" id="ARBA00023015"/>
    </source>
</evidence>
<dbReference type="InterPro" id="IPR001789">
    <property type="entry name" value="Sig_transdc_resp-reg_receiver"/>
</dbReference>
<reference evidence="10 11" key="1">
    <citation type="submission" date="2016-10" db="EMBL/GenBank/DDBJ databases">
        <authorList>
            <person name="de Groot N.N."/>
        </authorList>
    </citation>
    <scope>NUCLEOTIDE SEQUENCE [LARGE SCALE GENOMIC DNA]</scope>
    <source>
        <strain evidence="10 11">CGMCC 4.5506</strain>
    </source>
</reference>
<evidence type="ECO:0000256" key="4">
    <source>
        <dbReference type="ARBA" id="ARBA00023012"/>
    </source>
</evidence>
<dbReference type="PANTHER" id="PTHR48111:SF50">
    <property type="entry name" value="KDP OPERON TRANSCRIPTIONAL REGULATORY PROTEIN KDPE"/>
    <property type="match status" value="1"/>
</dbReference>
<dbReference type="RefSeq" id="WP_091799899.1">
    <property type="nucleotide sequence ID" value="NZ_CP016353.1"/>
</dbReference>
<keyword evidence="11" id="KW-1185">Reference proteome</keyword>
<dbReference type="Gene3D" id="6.10.250.690">
    <property type="match status" value="1"/>
</dbReference>
<dbReference type="InterPro" id="IPR011006">
    <property type="entry name" value="CheY-like_superfamily"/>
</dbReference>
<dbReference type="STRING" id="530584.SAMN05421630_102342"/>
<dbReference type="CDD" id="cd17620">
    <property type="entry name" value="REC_OmpR_KdpE-like"/>
    <property type="match status" value="1"/>
</dbReference>
<dbReference type="AlphaFoldDB" id="A0A222VLC2"/>
<evidence type="ECO:0000256" key="9">
    <source>
        <dbReference type="ARBA" id="ARBA00074083"/>
    </source>
</evidence>
<name>A0A222VLC2_9PSEU</name>
<evidence type="ECO:0000256" key="3">
    <source>
        <dbReference type="ARBA" id="ARBA00022553"/>
    </source>
</evidence>
<dbReference type="Pfam" id="PF00072">
    <property type="entry name" value="Response_reg"/>
    <property type="match status" value="1"/>
</dbReference>
<protein>
    <recommendedName>
        <fullName evidence="9">Transcriptional regulatory protein KdpE</fullName>
    </recommendedName>
</protein>
<dbReference type="EMBL" id="FMZE01000002">
    <property type="protein sequence ID" value="SDC50192.1"/>
    <property type="molecule type" value="Genomic_DNA"/>
</dbReference>
<dbReference type="InterPro" id="IPR039420">
    <property type="entry name" value="WalR-like"/>
</dbReference>
<dbReference type="GO" id="GO:0000987">
    <property type="term" value="F:cis-regulatory region sequence-specific DNA binding"/>
    <property type="evidence" value="ECO:0007669"/>
    <property type="project" value="UniProtKB-ARBA"/>
</dbReference>
<keyword evidence="6" id="KW-0238">DNA-binding</keyword>
<dbReference type="OrthoDB" id="5511894at2"/>
<evidence type="ECO:0000256" key="1">
    <source>
        <dbReference type="ARBA" id="ARBA00004496"/>
    </source>
</evidence>
<dbReference type="GO" id="GO:0032993">
    <property type="term" value="C:protein-DNA complex"/>
    <property type="evidence" value="ECO:0007669"/>
    <property type="project" value="TreeGrafter"/>
</dbReference>
<accession>A0A222VLC2</accession>
<dbReference type="GO" id="GO:0005829">
    <property type="term" value="C:cytosol"/>
    <property type="evidence" value="ECO:0007669"/>
    <property type="project" value="TreeGrafter"/>
</dbReference>
<dbReference type="Gene3D" id="3.40.50.2300">
    <property type="match status" value="1"/>
</dbReference>
<dbReference type="SUPFAM" id="SSF52172">
    <property type="entry name" value="CheY-like"/>
    <property type="match status" value="1"/>
</dbReference>
<evidence type="ECO:0000256" key="2">
    <source>
        <dbReference type="ARBA" id="ARBA00022490"/>
    </source>
</evidence>
<keyword evidence="7" id="KW-0804">Transcription</keyword>
<dbReference type="SMART" id="SM00862">
    <property type="entry name" value="Trans_reg_C"/>
    <property type="match status" value="1"/>
</dbReference>
<dbReference type="PROSITE" id="PS50110">
    <property type="entry name" value="RESPONSE_REGULATORY"/>
    <property type="match status" value="1"/>
</dbReference>